<dbReference type="STRING" id="7897.ENSLACP00000007133"/>
<dbReference type="InterPro" id="IPR028928">
    <property type="entry name" value="CC2D2AN-C2"/>
</dbReference>
<dbReference type="PANTHER" id="PTHR20837:SF2">
    <property type="entry name" value="PROTEIN CC2D2B"/>
    <property type="match status" value="1"/>
</dbReference>
<evidence type="ECO:0000313" key="2">
    <source>
        <dbReference type="Ensembl" id="ENSLACP00000007133.1"/>
    </source>
</evidence>
<reference evidence="3" key="1">
    <citation type="submission" date="2011-08" db="EMBL/GenBank/DDBJ databases">
        <title>The draft genome of Latimeria chalumnae.</title>
        <authorList>
            <person name="Di Palma F."/>
            <person name="Alfoldi J."/>
            <person name="Johnson J."/>
            <person name="Berlin A."/>
            <person name="Gnerre S."/>
            <person name="Jaffe D."/>
            <person name="MacCallum I."/>
            <person name="Young S."/>
            <person name="Walker B.J."/>
            <person name="Lander E."/>
            <person name="Lindblad-Toh K."/>
        </authorList>
    </citation>
    <scope>NUCLEOTIDE SEQUENCE [LARGE SCALE GENOMIC DNA]</scope>
    <source>
        <strain evidence="3">Wild caught</strain>
    </source>
</reference>
<dbReference type="Pfam" id="PF15625">
    <property type="entry name" value="CC2D2AN-C2"/>
    <property type="match status" value="1"/>
</dbReference>
<name>H3ABW2_LATCH</name>
<dbReference type="InterPro" id="IPR041510">
    <property type="entry name" value="DUF5523"/>
</dbReference>
<proteinExistence type="predicted"/>
<evidence type="ECO:0000259" key="1">
    <source>
        <dbReference type="SMART" id="SM00239"/>
    </source>
</evidence>
<dbReference type="EMBL" id="AFYH01034667">
    <property type="status" value="NOT_ANNOTATED_CDS"/>
    <property type="molecule type" value="Genomic_DNA"/>
</dbReference>
<dbReference type="InterPro" id="IPR000008">
    <property type="entry name" value="C2_dom"/>
</dbReference>
<keyword evidence="3" id="KW-1185">Reference proteome</keyword>
<dbReference type="EMBL" id="AFYH01034663">
    <property type="status" value="NOT_ANNOTATED_CDS"/>
    <property type="molecule type" value="Genomic_DNA"/>
</dbReference>
<dbReference type="GeneTree" id="ENSGT00940000156590"/>
<dbReference type="Pfam" id="PF24652">
    <property type="entry name" value="CEP76_C"/>
    <property type="match status" value="1"/>
</dbReference>
<reference evidence="2" key="3">
    <citation type="submission" date="2025-09" db="UniProtKB">
        <authorList>
            <consortium name="Ensembl"/>
        </authorList>
    </citation>
    <scope>IDENTIFICATION</scope>
</reference>
<gene>
    <name evidence="2" type="primary">CC2D2B</name>
</gene>
<sequence length="1296" mass="150744">DLLEMKPAEFDNTNLQIRNEQEFLFKPRSSPVAMGSKLPKNTTPRFLEDEGLYVWDKPEVFRRNMNKMENRLLAEDKEQHWFGEDGKIIALPDPIKPSWNFRLDVTFKDVDPGLETMYKKKSIFYIYFESCVSNMGESDHLYQLDLFISSLFFTHHPLFNQENVLAVRLTQFNDYYQYRQQKNLTHLLTEKIEALLKALVHTAETADSNLVANPANRKRIEDFSSQIRETAKQLDAEWRKDISVVQNILKVWKEIKSLRKLQGYVSTTLKLQVQRVEKDAEYYQKQYEENFLMNVAQLEQELQENYDKEMELYRRTVENREKSKPHYRCSLLCRCQGMGENTTEEYSSCEPKEPSKPPSVFDGIAIEELRQRFEETPMRLKEPIPIPWLTMTAKLTPTSKCPVGEINRKAKIQEYSYFIKIFYNDKQVSCTTISPLQSNFGVQFQEIFNIKVLYWPESIRLEIFECTKKMVTLFSKLYLPIPNSSVLTESAELEQMEFSSDQKVMPEYEGVGSNIPFILGKNETEKICLLTSGKVVYSASWAVQKSGIPLVPPILQSKNYASSVLKNIDAMAPIGISWLDDLQKLVEWAKKARNDPNDPQNSDMVQLIVYASERMKNNPEYFRLNQLQEEFNFTSEDTIRKSKRFRLLELRNNKVLEFLNYKQIPLYDREISRSVFQKYDLQHVSQTALTTEDYITAQRIKAANYIKKVRSLVKNKLLKVEDRYSLSDIVTSYEEIVTLSQLSLSIFKIVEPKRLLKPPRKERKKVLAQNLTDGDVKILVRINRAYNIPVRKKIIARFKRKCENKKTFAETSHSGGSSESGRHNSNYKKGQVKVQPFVEVLFQNSVYQTSTVDGAQPCWNEELQLEFKSPGGDYSFPVLSKLSDKISISVFDEVAINTVEDEYFTGYSVNSYFKKNWIGSINIPVSSILHQSKMGPDEDKTINQLKHRKRTTCVTEFYNSSCLLSAVGTIHEVTFSLPFVMPLHNTMYVFFIFDFYLVVLQDLLARFVSLIPLLPDIEHADHTYDMWATSQQFIHLAAGNKEEHAVLLCNYFLYLHKNAQILLGTSLLEGEAAYVLTQEGSNYTFWNPVTGKCYKQFDIFCPLQSGDCLISKENVWFSVQKHSIPMCMNFDTSDEALWRPLLSKSFPYTGLPIIKPLDIHYRATDPRKVEELRNRIERTLKNKIMEWRSQRPTRWNRYCTARFHQFLPLLETSCDTSAAGEQKAELEELLKDYKVTGFPIQMPYTDLQTVTDTVYRTGIHDTEIFNTEFALAVHIHPYPNNILSVWIYLASLISQS</sequence>
<dbReference type="InterPro" id="IPR056288">
    <property type="entry name" value="CEP76_C"/>
</dbReference>
<accession>H3ABW2</accession>
<dbReference type="EMBL" id="AFYH01034668">
    <property type="status" value="NOT_ANNOTATED_CDS"/>
    <property type="molecule type" value="Genomic_DNA"/>
</dbReference>
<dbReference type="InParanoid" id="H3ABW2"/>
<dbReference type="InterPro" id="IPR035892">
    <property type="entry name" value="C2_domain_sf"/>
</dbReference>
<dbReference type="Proteomes" id="UP000008672">
    <property type="component" value="Unassembled WGS sequence"/>
</dbReference>
<dbReference type="EMBL" id="AFYH01034669">
    <property type="status" value="NOT_ANNOTATED_CDS"/>
    <property type="molecule type" value="Genomic_DNA"/>
</dbReference>
<dbReference type="Ensembl" id="ENSLACT00000007192.1">
    <property type="protein sequence ID" value="ENSLACP00000007133.1"/>
    <property type="gene ID" value="ENSLACG00000006328.1"/>
</dbReference>
<dbReference type="EMBL" id="AFYH01034670">
    <property type="status" value="NOT_ANNOTATED_CDS"/>
    <property type="molecule type" value="Genomic_DNA"/>
</dbReference>
<dbReference type="GO" id="GO:1905515">
    <property type="term" value="P:non-motile cilium assembly"/>
    <property type="evidence" value="ECO:0007669"/>
    <property type="project" value="TreeGrafter"/>
</dbReference>
<dbReference type="Pfam" id="PF24656">
    <property type="entry name" value="CEPT76_peptidase"/>
    <property type="match status" value="1"/>
</dbReference>
<dbReference type="EMBL" id="AFYH01034666">
    <property type="status" value="NOT_ANNOTATED_CDS"/>
    <property type="molecule type" value="Genomic_DNA"/>
</dbReference>
<dbReference type="EMBL" id="AFYH01034665">
    <property type="status" value="NOT_ANNOTATED_CDS"/>
    <property type="molecule type" value="Genomic_DNA"/>
</dbReference>
<dbReference type="eggNOG" id="KOG3639">
    <property type="taxonomic scope" value="Eukaryota"/>
</dbReference>
<feature type="domain" description="C2" evidence="1">
    <location>
        <begin position="777"/>
        <end position="937"/>
    </location>
</feature>
<dbReference type="PANTHER" id="PTHR20837">
    <property type="entry name" value="CENTROSOMAL PROTEIN-RELATED"/>
    <property type="match status" value="1"/>
</dbReference>
<dbReference type="GO" id="GO:0035869">
    <property type="term" value="C:ciliary transition zone"/>
    <property type="evidence" value="ECO:0007669"/>
    <property type="project" value="TreeGrafter"/>
</dbReference>
<dbReference type="Gene3D" id="2.60.40.150">
    <property type="entry name" value="C2 domain"/>
    <property type="match status" value="1"/>
</dbReference>
<dbReference type="OMA" id="IYWPETI"/>
<dbReference type="SMART" id="SM00239">
    <property type="entry name" value="C2"/>
    <property type="match status" value="1"/>
</dbReference>
<organism evidence="2 3">
    <name type="scientific">Latimeria chalumnae</name>
    <name type="common">Coelacanth</name>
    <dbReference type="NCBI Taxonomy" id="7897"/>
    <lineage>
        <taxon>Eukaryota</taxon>
        <taxon>Metazoa</taxon>
        <taxon>Chordata</taxon>
        <taxon>Craniata</taxon>
        <taxon>Vertebrata</taxon>
        <taxon>Euteleostomi</taxon>
        <taxon>Coelacanthiformes</taxon>
        <taxon>Coelacanthidae</taxon>
        <taxon>Latimeria</taxon>
    </lineage>
</organism>
<reference evidence="2" key="2">
    <citation type="submission" date="2025-08" db="UniProtKB">
        <authorList>
            <consortium name="Ensembl"/>
        </authorList>
    </citation>
    <scope>IDENTIFICATION</scope>
</reference>
<dbReference type="FunCoup" id="H3ABW2">
    <property type="interactions" value="19"/>
</dbReference>
<dbReference type="InterPro" id="IPR052434">
    <property type="entry name" value="Tectonic-like_complex_comp"/>
</dbReference>
<dbReference type="SUPFAM" id="SSF49562">
    <property type="entry name" value="C2 domain (Calcium/lipid-binding domain, CaLB)"/>
    <property type="match status" value="1"/>
</dbReference>
<dbReference type="EMBL" id="AFYH01034664">
    <property type="status" value="NOT_ANNOTATED_CDS"/>
    <property type="molecule type" value="Genomic_DNA"/>
</dbReference>
<protein>
    <submittedName>
        <fullName evidence="2">Coiled-coil and C2 domain containing 2B</fullName>
    </submittedName>
</protein>
<dbReference type="InterPro" id="IPR056290">
    <property type="entry name" value="CEPT76/DRC7_peptidase-like_dom"/>
</dbReference>
<evidence type="ECO:0000313" key="3">
    <source>
        <dbReference type="Proteomes" id="UP000008672"/>
    </source>
</evidence>
<dbReference type="Pfam" id="PF17661">
    <property type="entry name" value="DUF5523"/>
    <property type="match status" value="1"/>
</dbReference>
<dbReference type="HOGENOM" id="CLU_001707_0_0_1"/>
<dbReference type="GO" id="GO:1904491">
    <property type="term" value="P:protein localization to ciliary transition zone"/>
    <property type="evidence" value="ECO:0007669"/>
    <property type="project" value="TreeGrafter"/>
</dbReference>
<dbReference type="CDD" id="cd00030">
    <property type="entry name" value="C2"/>
    <property type="match status" value="1"/>
</dbReference>